<organism evidence="2 3">
    <name type="scientific">Orbilia javanica</name>
    <dbReference type="NCBI Taxonomy" id="47235"/>
    <lineage>
        <taxon>Eukaryota</taxon>
        <taxon>Fungi</taxon>
        <taxon>Dikarya</taxon>
        <taxon>Ascomycota</taxon>
        <taxon>Pezizomycotina</taxon>
        <taxon>Orbiliomycetes</taxon>
        <taxon>Orbiliales</taxon>
        <taxon>Orbiliaceae</taxon>
        <taxon>Orbilia</taxon>
    </lineage>
</organism>
<name>A0AAN8MFF3_9PEZI</name>
<dbReference type="EMBL" id="JAVHNR010000011">
    <property type="protein sequence ID" value="KAK6330823.1"/>
    <property type="molecule type" value="Genomic_DNA"/>
</dbReference>
<gene>
    <name evidence="2" type="ORF">TWF718_003021</name>
</gene>
<evidence type="ECO:0000313" key="3">
    <source>
        <dbReference type="Proteomes" id="UP001313282"/>
    </source>
</evidence>
<dbReference type="AlphaFoldDB" id="A0AAN8MFF3"/>
<accession>A0AAN8MFF3</accession>
<reference evidence="2 3" key="1">
    <citation type="submission" date="2019-10" db="EMBL/GenBank/DDBJ databases">
        <authorList>
            <person name="Palmer J.M."/>
        </authorList>
    </citation>
    <scope>NUCLEOTIDE SEQUENCE [LARGE SCALE GENOMIC DNA]</scope>
    <source>
        <strain evidence="2 3">TWF718</strain>
    </source>
</reference>
<feature type="compositionally biased region" description="Basic and acidic residues" evidence="1">
    <location>
        <begin position="108"/>
        <end position="128"/>
    </location>
</feature>
<protein>
    <submittedName>
        <fullName evidence="2">Uncharacterized protein</fullName>
    </submittedName>
</protein>
<proteinExistence type="predicted"/>
<feature type="compositionally biased region" description="Low complexity" evidence="1">
    <location>
        <begin position="38"/>
        <end position="48"/>
    </location>
</feature>
<keyword evidence="3" id="KW-1185">Reference proteome</keyword>
<feature type="region of interest" description="Disordered" evidence="1">
    <location>
        <begin position="60"/>
        <end position="85"/>
    </location>
</feature>
<feature type="region of interest" description="Disordered" evidence="1">
    <location>
        <begin position="102"/>
        <end position="156"/>
    </location>
</feature>
<evidence type="ECO:0000256" key="1">
    <source>
        <dbReference type="SAM" id="MobiDB-lite"/>
    </source>
</evidence>
<comment type="caution">
    <text evidence="2">The sequence shown here is derived from an EMBL/GenBank/DDBJ whole genome shotgun (WGS) entry which is preliminary data.</text>
</comment>
<evidence type="ECO:0000313" key="2">
    <source>
        <dbReference type="EMBL" id="KAK6330823.1"/>
    </source>
</evidence>
<feature type="region of interest" description="Disordered" evidence="1">
    <location>
        <begin position="25"/>
        <end position="48"/>
    </location>
</feature>
<sequence length="214" mass="24412">MDWRTALPSANRFYLGKKPSAYQTDKMSKEVTRKATKAKVTATKTNPTADRVTKVTKLTIGATPRRGAPSATRANMSWGQKRTREEMVKRYGEKYTSLVQEANARNRRALEGGRAEAENKRGKRKAPETEVPAAASGPKRKRTRERKAPGRPLESKPIEVLLQRASPNLPARMRHRPWYTGIFTMWTPSQRDVYCKGWWYPDGVDGFVRYQPQC</sequence>
<dbReference type="Proteomes" id="UP001313282">
    <property type="component" value="Unassembled WGS sequence"/>
</dbReference>